<dbReference type="InterPro" id="IPR011006">
    <property type="entry name" value="CheY-like_superfamily"/>
</dbReference>
<dbReference type="InterPro" id="IPR036097">
    <property type="entry name" value="HisK_dim/P_sf"/>
</dbReference>
<dbReference type="SMART" id="SM00388">
    <property type="entry name" value="HisKA"/>
    <property type="match status" value="1"/>
</dbReference>
<dbReference type="Gene3D" id="3.30.565.10">
    <property type="entry name" value="Histidine kinase-like ATPase, C-terminal domain"/>
    <property type="match status" value="1"/>
</dbReference>
<gene>
    <name evidence="18" type="ORF">EV698_0510</name>
</gene>
<dbReference type="EC" id="2.7.13.3" evidence="3"/>
<keyword evidence="14" id="KW-0175">Coiled coil</keyword>
<dbReference type="FunFam" id="1.10.287.130:FF:000004">
    <property type="entry name" value="Ethylene receptor 1"/>
    <property type="match status" value="1"/>
</dbReference>
<dbReference type="EMBL" id="SHLI01000001">
    <property type="protein sequence ID" value="RZU98266.1"/>
    <property type="molecule type" value="Genomic_DNA"/>
</dbReference>
<evidence type="ECO:0000256" key="11">
    <source>
        <dbReference type="ARBA" id="ARBA00023012"/>
    </source>
</evidence>
<accession>A0A4Q8CZ28</accession>
<dbReference type="InterPro" id="IPR005467">
    <property type="entry name" value="His_kinase_dom"/>
</dbReference>
<evidence type="ECO:0000256" key="5">
    <source>
        <dbReference type="ARBA" id="ARBA00022679"/>
    </source>
</evidence>
<evidence type="ECO:0000256" key="4">
    <source>
        <dbReference type="ARBA" id="ARBA00022553"/>
    </source>
</evidence>
<feature type="coiled-coil region" evidence="14">
    <location>
        <begin position="190"/>
        <end position="220"/>
    </location>
</feature>
<keyword evidence="10 15" id="KW-1133">Transmembrane helix</keyword>
<feature type="domain" description="Histidine kinase" evidence="16">
    <location>
        <begin position="227"/>
        <end position="447"/>
    </location>
</feature>
<name>A0A4Q8CZ28_9GAMM</name>
<dbReference type="InterPro" id="IPR036890">
    <property type="entry name" value="HATPase_C_sf"/>
</dbReference>
<dbReference type="Gene3D" id="3.40.50.2300">
    <property type="match status" value="1"/>
</dbReference>
<feature type="transmembrane region" description="Helical" evidence="15">
    <location>
        <begin position="12"/>
        <end position="30"/>
    </location>
</feature>
<keyword evidence="12 15" id="KW-0472">Membrane</keyword>
<keyword evidence="4 13" id="KW-0597">Phosphoprotein</keyword>
<dbReference type="AlphaFoldDB" id="A0A4Q8CZ28"/>
<evidence type="ECO:0000256" key="7">
    <source>
        <dbReference type="ARBA" id="ARBA00022741"/>
    </source>
</evidence>
<evidence type="ECO:0000256" key="2">
    <source>
        <dbReference type="ARBA" id="ARBA00004370"/>
    </source>
</evidence>
<dbReference type="InterPro" id="IPR001789">
    <property type="entry name" value="Sig_transdc_resp-reg_receiver"/>
</dbReference>
<feature type="transmembrane region" description="Helical" evidence="15">
    <location>
        <begin position="171"/>
        <end position="190"/>
    </location>
</feature>
<evidence type="ECO:0000313" key="18">
    <source>
        <dbReference type="EMBL" id="RZU98266.1"/>
    </source>
</evidence>
<feature type="domain" description="Response regulatory" evidence="17">
    <location>
        <begin position="472"/>
        <end position="586"/>
    </location>
</feature>
<evidence type="ECO:0000256" key="3">
    <source>
        <dbReference type="ARBA" id="ARBA00012438"/>
    </source>
</evidence>
<keyword evidence="9" id="KW-0067">ATP-binding</keyword>
<organism evidence="18 19">
    <name type="scientific">Spiribacter vilamensis</name>
    <dbReference type="NCBI Taxonomy" id="531306"/>
    <lineage>
        <taxon>Bacteria</taxon>
        <taxon>Pseudomonadati</taxon>
        <taxon>Pseudomonadota</taxon>
        <taxon>Gammaproteobacteria</taxon>
        <taxon>Chromatiales</taxon>
        <taxon>Ectothiorhodospiraceae</taxon>
        <taxon>Spiribacter</taxon>
    </lineage>
</organism>
<dbReference type="PRINTS" id="PR00344">
    <property type="entry name" value="BCTRLSENSOR"/>
</dbReference>
<dbReference type="SMART" id="SM00387">
    <property type="entry name" value="HATPase_c"/>
    <property type="match status" value="1"/>
</dbReference>
<dbReference type="Pfam" id="PF02518">
    <property type="entry name" value="HATPase_c"/>
    <property type="match status" value="1"/>
</dbReference>
<keyword evidence="5" id="KW-0808">Transferase</keyword>
<keyword evidence="8 18" id="KW-0418">Kinase</keyword>
<proteinExistence type="predicted"/>
<dbReference type="GO" id="GO:0000155">
    <property type="term" value="F:phosphorelay sensor kinase activity"/>
    <property type="evidence" value="ECO:0007669"/>
    <property type="project" value="InterPro"/>
</dbReference>
<evidence type="ECO:0000313" key="19">
    <source>
        <dbReference type="Proteomes" id="UP000292298"/>
    </source>
</evidence>
<dbReference type="InterPro" id="IPR003594">
    <property type="entry name" value="HATPase_dom"/>
</dbReference>
<dbReference type="CDD" id="cd17546">
    <property type="entry name" value="REC_hyHK_CKI1_RcsC-like"/>
    <property type="match status" value="1"/>
</dbReference>
<protein>
    <recommendedName>
        <fullName evidence="3">histidine kinase</fullName>
        <ecNumber evidence="3">2.7.13.3</ecNumber>
    </recommendedName>
</protein>
<dbReference type="PROSITE" id="PS50109">
    <property type="entry name" value="HIS_KIN"/>
    <property type="match status" value="1"/>
</dbReference>
<keyword evidence="11" id="KW-0902">Two-component regulatory system</keyword>
<dbReference type="InterPro" id="IPR003661">
    <property type="entry name" value="HisK_dim/P_dom"/>
</dbReference>
<evidence type="ECO:0000256" key="14">
    <source>
        <dbReference type="SAM" id="Coils"/>
    </source>
</evidence>
<evidence type="ECO:0000256" key="8">
    <source>
        <dbReference type="ARBA" id="ARBA00022777"/>
    </source>
</evidence>
<evidence type="ECO:0000259" key="16">
    <source>
        <dbReference type="PROSITE" id="PS50109"/>
    </source>
</evidence>
<dbReference type="Pfam" id="PF00512">
    <property type="entry name" value="HisKA"/>
    <property type="match status" value="1"/>
</dbReference>
<evidence type="ECO:0000256" key="9">
    <source>
        <dbReference type="ARBA" id="ARBA00022840"/>
    </source>
</evidence>
<dbReference type="SUPFAM" id="SSF52172">
    <property type="entry name" value="CheY-like"/>
    <property type="match status" value="1"/>
</dbReference>
<evidence type="ECO:0000256" key="12">
    <source>
        <dbReference type="ARBA" id="ARBA00023136"/>
    </source>
</evidence>
<dbReference type="FunFam" id="3.30.565.10:FF:000010">
    <property type="entry name" value="Sensor histidine kinase RcsC"/>
    <property type="match status" value="1"/>
</dbReference>
<dbReference type="Proteomes" id="UP000292298">
    <property type="component" value="Unassembled WGS sequence"/>
</dbReference>
<evidence type="ECO:0000256" key="13">
    <source>
        <dbReference type="PROSITE-ProRule" id="PRU00169"/>
    </source>
</evidence>
<dbReference type="CDD" id="cd16922">
    <property type="entry name" value="HATPase_EvgS-ArcB-TorS-like"/>
    <property type="match status" value="1"/>
</dbReference>
<keyword evidence="19" id="KW-1185">Reference proteome</keyword>
<dbReference type="PROSITE" id="PS50110">
    <property type="entry name" value="RESPONSE_REGULATORY"/>
    <property type="match status" value="1"/>
</dbReference>
<comment type="subcellular location">
    <subcellularLocation>
        <location evidence="2">Membrane</location>
    </subcellularLocation>
</comment>
<evidence type="ECO:0000256" key="15">
    <source>
        <dbReference type="SAM" id="Phobius"/>
    </source>
</evidence>
<dbReference type="GO" id="GO:0005524">
    <property type="term" value="F:ATP binding"/>
    <property type="evidence" value="ECO:0007669"/>
    <property type="project" value="UniProtKB-KW"/>
</dbReference>
<evidence type="ECO:0000256" key="10">
    <source>
        <dbReference type="ARBA" id="ARBA00022989"/>
    </source>
</evidence>
<reference evidence="18 19" key="1">
    <citation type="submission" date="2019-02" db="EMBL/GenBank/DDBJ databases">
        <title>Genomic Encyclopedia of Type Strains, Phase IV (KMG-IV): sequencing the most valuable type-strain genomes for metagenomic binning, comparative biology and taxonomic classification.</title>
        <authorList>
            <person name="Goeker M."/>
        </authorList>
    </citation>
    <scope>NUCLEOTIDE SEQUENCE [LARGE SCALE GENOMIC DNA]</scope>
    <source>
        <strain evidence="18 19">DSM 21056</strain>
    </source>
</reference>
<dbReference type="GO" id="GO:0016020">
    <property type="term" value="C:membrane"/>
    <property type="evidence" value="ECO:0007669"/>
    <property type="project" value="UniProtKB-SubCell"/>
</dbReference>
<feature type="modified residue" description="4-aspartylphosphate" evidence="13">
    <location>
        <position position="521"/>
    </location>
</feature>
<dbReference type="InterPro" id="IPR004358">
    <property type="entry name" value="Sig_transdc_His_kin-like_C"/>
</dbReference>
<dbReference type="PANTHER" id="PTHR45339">
    <property type="entry name" value="HYBRID SIGNAL TRANSDUCTION HISTIDINE KINASE J"/>
    <property type="match status" value="1"/>
</dbReference>
<keyword evidence="6 15" id="KW-0812">Transmembrane</keyword>
<evidence type="ECO:0000259" key="17">
    <source>
        <dbReference type="PROSITE" id="PS50110"/>
    </source>
</evidence>
<comment type="catalytic activity">
    <reaction evidence="1">
        <text>ATP + protein L-histidine = ADP + protein N-phospho-L-histidine.</text>
        <dbReference type="EC" id="2.7.13.3"/>
    </reaction>
</comment>
<dbReference type="Pfam" id="PF00072">
    <property type="entry name" value="Response_reg"/>
    <property type="match status" value="1"/>
</dbReference>
<dbReference type="RefSeq" id="WP_130502599.1">
    <property type="nucleotide sequence ID" value="NZ_SHLI01000001.1"/>
</dbReference>
<dbReference type="CDD" id="cd00082">
    <property type="entry name" value="HisKA"/>
    <property type="match status" value="1"/>
</dbReference>
<evidence type="ECO:0000256" key="1">
    <source>
        <dbReference type="ARBA" id="ARBA00000085"/>
    </source>
</evidence>
<comment type="caution">
    <text evidence="18">The sequence shown here is derived from an EMBL/GenBank/DDBJ whole genome shotgun (WGS) entry which is preliminary data.</text>
</comment>
<sequence length="594" mass="66217">MGLTFHKRFSTLIPLGVLFFALMAVGVLTLQKQRALDDVLLEDAVWATFQLDRELKSLRISLLRATPETVAEVKLNYDILYSRINVLQRGQVADLVQSVEVRDYNVDSLLERIKALDGRISTLSASNLNERREPLLATLQRIQVGTGDLLLATNRHFARERQKSREGQIRMIQTVLVLAALAMLAGLMLVRQLRRQRASLEASNRELETARAEAEQASQAKTEFLAVISHEVRTPLNGIFGLTDIIQQELTPQSRAYRYLQTLRASADAVFTVVNDILDYSRIRAGKLSLVHRPFCLDEFLETLCRGYRIQAQHGPITFHCHYPDDLGDVRGDPDRLRQVLMNLIDNAFKFTEQGHVALSVEAEQIKDRLDLRFHVADTGCGIGLEDQATLFQAFSQVDTSLTRTHQGSGLGLVISRELIDEMGGDIHIDSEPGRGSRFEVHLRLPIAASSTADAMASDSAEAPTVPTRIGRILVVEDNPVNQLVARAMLSKMGHRVVVVENGRQALEQFEAETFDLVVMDMQMPVMDGLEATRELRARGAALPIIAMTANAMDEDEQRCLDAGMQNVVKKPVDATELGATIERYIPLTPSSDY</sequence>
<dbReference type="SMART" id="SM00448">
    <property type="entry name" value="REC"/>
    <property type="match status" value="1"/>
</dbReference>
<dbReference type="PANTHER" id="PTHR45339:SF5">
    <property type="entry name" value="HISTIDINE KINASE"/>
    <property type="match status" value="1"/>
</dbReference>
<dbReference type="SUPFAM" id="SSF55874">
    <property type="entry name" value="ATPase domain of HSP90 chaperone/DNA topoisomerase II/histidine kinase"/>
    <property type="match status" value="1"/>
</dbReference>
<keyword evidence="7" id="KW-0547">Nucleotide-binding</keyword>
<evidence type="ECO:0000256" key="6">
    <source>
        <dbReference type="ARBA" id="ARBA00022692"/>
    </source>
</evidence>
<dbReference type="OrthoDB" id="5563233at2"/>
<dbReference type="SUPFAM" id="SSF47384">
    <property type="entry name" value="Homodimeric domain of signal transducing histidine kinase"/>
    <property type="match status" value="1"/>
</dbReference>
<dbReference type="Gene3D" id="1.10.287.130">
    <property type="match status" value="1"/>
</dbReference>